<name>L1ML87_9CORY</name>
<dbReference type="Proteomes" id="UP000010445">
    <property type="component" value="Unassembled WGS sequence"/>
</dbReference>
<comment type="caution">
    <text evidence="1">The sequence shown here is derived from an EMBL/GenBank/DDBJ whole genome shotgun (WGS) entry which is preliminary data.</text>
</comment>
<organism evidence="1 2">
    <name type="scientific">Corynebacterium durum F0235</name>
    <dbReference type="NCBI Taxonomy" id="1035195"/>
    <lineage>
        <taxon>Bacteria</taxon>
        <taxon>Bacillati</taxon>
        <taxon>Actinomycetota</taxon>
        <taxon>Actinomycetes</taxon>
        <taxon>Mycobacteriales</taxon>
        <taxon>Corynebacteriaceae</taxon>
        <taxon>Corynebacterium</taxon>
    </lineage>
</organism>
<dbReference type="AlphaFoldDB" id="L1ML87"/>
<dbReference type="STRING" id="1035195.HMPREF9997_00446"/>
<accession>L1ML87</accession>
<dbReference type="EMBL" id="AMEM01000009">
    <property type="protein sequence ID" value="EKX91785.1"/>
    <property type="molecule type" value="Genomic_DNA"/>
</dbReference>
<sequence>MTFLTLQALCLCFGRKILQLIMNFEDFDQAYEWFAPRHEPMSFPEMTKAQLRQVVKLFKEDQAPRIAYVAEYLGSTSGEDFPTLGDLKQLLQLGRESMDRTGPEFDDLSGTFFSLASDFAFCLCAFVQKYRSDVDWVASKTSKKTLTYNRPLIARPDYEAAEGYIDGLRFFSDSLRSSVRRGKTVDDVMRQLKRSIKRNFDIDLS</sequence>
<proteinExistence type="predicted"/>
<reference evidence="1 2" key="1">
    <citation type="submission" date="2012-05" db="EMBL/GenBank/DDBJ databases">
        <authorList>
            <person name="Weinstock G."/>
            <person name="Sodergren E."/>
            <person name="Lobos E.A."/>
            <person name="Fulton L."/>
            <person name="Fulton R."/>
            <person name="Courtney L."/>
            <person name="Fronick C."/>
            <person name="O'Laughlin M."/>
            <person name="Godfrey J."/>
            <person name="Wilson R.M."/>
            <person name="Miner T."/>
            <person name="Farmer C."/>
            <person name="Delehaunty K."/>
            <person name="Cordes M."/>
            <person name="Minx P."/>
            <person name="Tomlinson C."/>
            <person name="Chen J."/>
            <person name="Wollam A."/>
            <person name="Pepin K.H."/>
            <person name="Bhonagiri V."/>
            <person name="Zhang X."/>
            <person name="Suruliraj S."/>
            <person name="Warren W."/>
            <person name="Mitreva M."/>
            <person name="Mardis E.R."/>
            <person name="Wilson R.K."/>
        </authorList>
    </citation>
    <scope>NUCLEOTIDE SEQUENCE [LARGE SCALE GENOMIC DNA]</scope>
    <source>
        <strain evidence="1 2">F0235</strain>
    </source>
</reference>
<dbReference type="PATRIC" id="fig|1035195.3.peg.404"/>
<evidence type="ECO:0000313" key="2">
    <source>
        <dbReference type="Proteomes" id="UP000010445"/>
    </source>
</evidence>
<keyword evidence="2" id="KW-1185">Reference proteome</keyword>
<gene>
    <name evidence="1" type="ORF">HMPREF9997_00446</name>
</gene>
<evidence type="ECO:0000313" key="1">
    <source>
        <dbReference type="EMBL" id="EKX91785.1"/>
    </source>
</evidence>
<dbReference type="HOGENOM" id="CLU_1460259_0_0_11"/>
<protein>
    <submittedName>
        <fullName evidence="1">Uncharacterized protein</fullName>
    </submittedName>
</protein>